<reference evidence="1" key="1">
    <citation type="journal article" date="2022" name="bioRxiv">
        <title>Sequencing and chromosome-scale assembly of the giantPleurodeles waltlgenome.</title>
        <authorList>
            <person name="Brown T."/>
            <person name="Elewa A."/>
            <person name="Iarovenko S."/>
            <person name="Subramanian E."/>
            <person name="Araus A.J."/>
            <person name="Petzold A."/>
            <person name="Susuki M."/>
            <person name="Suzuki K.-i.T."/>
            <person name="Hayashi T."/>
            <person name="Toyoda A."/>
            <person name="Oliveira C."/>
            <person name="Osipova E."/>
            <person name="Leigh N.D."/>
            <person name="Simon A."/>
            <person name="Yun M.H."/>
        </authorList>
    </citation>
    <scope>NUCLEOTIDE SEQUENCE</scope>
    <source>
        <strain evidence="1">20211129_DDA</strain>
        <tissue evidence="1">Liver</tissue>
    </source>
</reference>
<dbReference type="EMBL" id="JANPWB010000009">
    <property type="protein sequence ID" value="KAJ1153479.1"/>
    <property type="molecule type" value="Genomic_DNA"/>
</dbReference>
<dbReference type="Proteomes" id="UP001066276">
    <property type="component" value="Chromosome 5"/>
</dbReference>
<protein>
    <submittedName>
        <fullName evidence="1">Uncharacterized protein</fullName>
    </submittedName>
</protein>
<gene>
    <name evidence="1" type="ORF">NDU88_006238</name>
</gene>
<name>A0AAV7RL10_PLEWA</name>
<organism evidence="1 2">
    <name type="scientific">Pleurodeles waltl</name>
    <name type="common">Iberian ribbed newt</name>
    <dbReference type="NCBI Taxonomy" id="8319"/>
    <lineage>
        <taxon>Eukaryota</taxon>
        <taxon>Metazoa</taxon>
        <taxon>Chordata</taxon>
        <taxon>Craniata</taxon>
        <taxon>Vertebrata</taxon>
        <taxon>Euteleostomi</taxon>
        <taxon>Amphibia</taxon>
        <taxon>Batrachia</taxon>
        <taxon>Caudata</taxon>
        <taxon>Salamandroidea</taxon>
        <taxon>Salamandridae</taxon>
        <taxon>Pleurodelinae</taxon>
        <taxon>Pleurodeles</taxon>
    </lineage>
</organism>
<evidence type="ECO:0000313" key="2">
    <source>
        <dbReference type="Proteomes" id="UP001066276"/>
    </source>
</evidence>
<dbReference type="AlphaFoldDB" id="A0AAV7RL10"/>
<sequence length="107" mass="11716">MQADARHTGSGCGREKIDLLAGRTLLLGCEGRVFLSGPLPGGVKSAVNGPGHRKHSDRLMVGGACLCMRRVRRGKVRHRAGVVLRAELWMLPRAEAHLRRQKCRVAQ</sequence>
<evidence type="ECO:0000313" key="1">
    <source>
        <dbReference type="EMBL" id="KAJ1153479.1"/>
    </source>
</evidence>
<accession>A0AAV7RL10</accession>
<keyword evidence="2" id="KW-1185">Reference proteome</keyword>
<proteinExistence type="predicted"/>
<comment type="caution">
    <text evidence="1">The sequence shown here is derived from an EMBL/GenBank/DDBJ whole genome shotgun (WGS) entry which is preliminary data.</text>
</comment>